<evidence type="ECO:0000256" key="3">
    <source>
        <dbReference type="ARBA" id="ARBA00006534"/>
    </source>
</evidence>
<evidence type="ECO:0000313" key="9">
    <source>
        <dbReference type="EMBL" id="MBK1666993.1"/>
    </source>
</evidence>
<dbReference type="RefSeq" id="WP_200339051.1">
    <property type="nucleotide sequence ID" value="NZ_NRRL01000003.1"/>
</dbReference>
<protein>
    <recommendedName>
        <fullName evidence="5">Cyanophycinase</fullName>
        <ecNumber evidence="4">3.4.15.6</ecNumber>
    </recommendedName>
</protein>
<dbReference type="EMBL" id="NRRL01000003">
    <property type="protein sequence ID" value="MBK1666993.1"/>
    <property type="molecule type" value="Genomic_DNA"/>
</dbReference>
<comment type="similarity">
    <text evidence="3">Belongs to the peptidase S51 family.</text>
</comment>
<organism evidence="9 10">
    <name type="scientific">Rhodovibrio sodomensis</name>
    <dbReference type="NCBI Taxonomy" id="1088"/>
    <lineage>
        <taxon>Bacteria</taxon>
        <taxon>Pseudomonadati</taxon>
        <taxon>Pseudomonadota</taxon>
        <taxon>Alphaproteobacteria</taxon>
        <taxon>Rhodospirillales</taxon>
        <taxon>Rhodovibrionaceae</taxon>
        <taxon>Rhodovibrio</taxon>
    </lineage>
</organism>
<dbReference type="PANTHER" id="PTHR36175">
    <property type="entry name" value="CYANOPHYCINASE"/>
    <property type="match status" value="1"/>
</dbReference>
<dbReference type="PIRSF" id="PIRSF032067">
    <property type="entry name" value="Cyanophycinase"/>
    <property type="match status" value="1"/>
</dbReference>
<comment type="caution">
    <text evidence="9">The sequence shown here is derived from an EMBL/GenBank/DDBJ whole genome shotgun (WGS) entry which is preliminary data.</text>
</comment>
<evidence type="ECO:0000256" key="4">
    <source>
        <dbReference type="ARBA" id="ARBA00013115"/>
    </source>
</evidence>
<comment type="catalytic activity">
    <reaction evidence="1">
        <text>[L-4-(L-arginin-2-N-yl)aspartate](n) + H2O = [L-4-(L-arginin-2-N-yl)aspartate](n-1) + L-4-(L-arginin-2-N-yl)aspartate</text>
        <dbReference type="Rhea" id="RHEA:12845"/>
        <dbReference type="Rhea" id="RHEA-COMP:13728"/>
        <dbReference type="Rhea" id="RHEA-COMP:13734"/>
        <dbReference type="ChEBI" id="CHEBI:15377"/>
        <dbReference type="ChEBI" id="CHEBI:137986"/>
        <dbReference type="ChEBI" id="CHEBI:137991"/>
        <dbReference type="EC" id="3.4.15.6"/>
    </reaction>
</comment>
<dbReference type="Proteomes" id="UP001296873">
    <property type="component" value="Unassembled WGS sequence"/>
</dbReference>
<accession>A0ABS1DBQ1</accession>
<dbReference type="Pfam" id="PF03575">
    <property type="entry name" value="Peptidase_S51"/>
    <property type="match status" value="1"/>
</dbReference>
<dbReference type="InterPro" id="IPR005320">
    <property type="entry name" value="Peptidase_S51"/>
</dbReference>
<keyword evidence="10" id="KW-1185">Reference proteome</keyword>
<evidence type="ECO:0000256" key="1">
    <source>
        <dbReference type="ARBA" id="ARBA00001092"/>
    </source>
</evidence>
<sequence length="290" mass="29727">MATTPCTQQRGCLVAIGGAEDKTSGLEVLSRVVDLADRQAPVVSVIASASRIPDAVLPDYVAAFTRLGAAQVHALRVADRAEAMSAEAVAAVMESHIIFLTGGDQSRLVAILGGSALMRAILARHDEGAVIAGTSAGAAAMSTAMITGGGSADALYRDTVSMSSGLGLVRELVIDTHFLERGRFTRLMSVTAANPGMRGIGLGEDAALIMRADGLLEAIGPGHAVVVDGRAIDHTNAAEVESGAPIAVANIVLHAFSAGYGYDTISGTALTPERLRSRMAAQRTPALAWA</sequence>
<evidence type="ECO:0000313" key="10">
    <source>
        <dbReference type="Proteomes" id="UP001296873"/>
    </source>
</evidence>
<dbReference type="CDD" id="cd03145">
    <property type="entry name" value="GAT1_cyanophycinase"/>
    <property type="match status" value="1"/>
</dbReference>
<evidence type="ECO:0000256" key="7">
    <source>
        <dbReference type="ARBA" id="ARBA00022801"/>
    </source>
</evidence>
<name>A0ABS1DBQ1_9PROT</name>
<dbReference type="Gene3D" id="3.40.50.880">
    <property type="match status" value="1"/>
</dbReference>
<dbReference type="SUPFAM" id="SSF52317">
    <property type="entry name" value="Class I glutamine amidotransferase-like"/>
    <property type="match status" value="1"/>
</dbReference>
<evidence type="ECO:0000256" key="2">
    <source>
        <dbReference type="ARBA" id="ARBA00002039"/>
    </source>
</evidence>
<evidence type="ECO:0000256" key="5">
    <source>
        <dbReference type="ARBA" id="ARBA00015719"/>
    </source>
</evidence>
<comment type="function">
    <text evidence="2">Exopeptidase that catalyzes the hydrolytic cleavage of multi-L-arginyl-poly-L-aspartic acid (cyanophycin; a water-insoluble reserve polymer) into aspartate-arginine dipeptides.</text>
</comment>
<dbReference type="PANTHER" id="PTHR36175:SF1">
    <property type="entry name" value="CYANOPHYCINASE"/>
    <property type="match status" value="1"/>
</dbReference>
<dbReference type="InterPro" id="IPR011811">
    <property type="entry name" value="Peptidase_S51_cyanophycinase"/>
</dbReference>
<dbReference type="InterPro" id="IPR029062">
    <property type="entry name" value="Class_I_gatase-like"/>
</dbReference>
<proteinExistence type="inferred from homology"/>
<keyword evidence="8" id="KW-0720">Serine protease</keyword>
<gene>
    <name evidence="9" type="ORF">CKO28_02910</name>
</gene>
<keyword evidence="6" id="KW-0645">Protease</keyword>
<evidence type="ECO:0000256" key="8">
    <source>
        <dbReference type="ARBA" id="ARBA00022825"/>
    </source>
</evidence>
<dbReference type="NCBIfam" id="TIGR02069">
    <property type="entry name" value="cyanophycinase"/>
    <property type="match status" value="1"/>
</dbReference>
<dbReference type="EC" id="3.4.15.6" evidence="4"/>
<keyword evidence="7" id="KW-0378">Hydrolase</keyword>
<reference evidence="9 10" key="1">
    <citation type="journal article" date="2020" name="Microorganisms">
        <title>Osmotic Adaptation and Compatible Solute Biosynthesis of Phototrophic Bacteria as Revealed from Genome Analyses.</title>
        <authorList>
            <person name="Imhoff J.F."/>
            <person name="Rahn T."/>
            <person name="Kunzel S."/>
            <person name="Keller A."/>
            <person name="Neulinger S.C."/>
        </authorList>
    </citation>
    <scope>NUCLEOTIDE SEQUENCE [LARGE SCALE GENOMIC DNA]</scope>
    <source>
        <strain evidence="9 10">DSM 9895</strain>
    </source>
</reference>
<evidence type="ECO:0000256" key="6">
    <source>
        <dbReference type="ARBA" id="ARBA00022670"/>
    </source>
</evidence>